<evidence type="ECO:0000256" key="3">
    <source>
        <dbReference type="SAM" id="SignalP"/>
    </source>
</evidence>
<name>A0A7S4T7C4_9DINO</name>
<dbReference type="GO" id="GO:0006493">
    <property type="term" value="P:protein O-linked glycosylation"/>
    <property type="evidence" value="ECO:0007669"/>
    <property type="project" value="TreeGrafter"/>
</dbReference>
<dbReference type="InterPro" id="IPR029044">
    <property type="entry name" value="Nucleotide-diphossugar_trans"/>
</dbReference>
<accession>A0A7S4T7C4</accession>
<dbReference type="InterPro" id="IPR002685">
    <property type="entry name" value="Glyco_trans_15"/>
</dbReference>
<dbReference type="GO" id="GO:0000026">
    <property type="term" value="F:alpha-1,2-mannosyltransferase activity"/>
    <property type="evidence" value="ECO:0007669"/>
    <property type="project" value="TreeGrafter"/>
</dbReference>
<dbReference type="PANTHER" id="PTHR31121">
    <property type="entry name" value="ALPHA-1,2 MANNOSYLTRANSFERASE KTR1"/>
    <property type="match status" value="1"/>
</dbReference>
<dbReference type="GO" id="GO:0016020">
    <property type="term" value="C:membrane"/>
    <property type="evidence" value="ECO:0007669"/>
    <property type="project" value="InterPro"/>
</dbReference>
<dbReference type="AlphaFoldDB" id="A0A7S4T7C4"/>
<evidence type="ECO:0000256" key="1">
    <source>
        <dbReference type="ARBA" id="ARBA00007677"/>
    </source>
</evidence>
<keyword evidence="2" id="KW-0808">Transferase</keyword>
<sequence>MAALLCARLVPVVSLLVAALPDGGGPAWCPSPGCSADEADASLLQVERQRGAGAPAARAAARAALVIKIHDSTALPSLRQALCLVTHAHNAEVRRDVIVFTDEGLADADVSALQSIAAPARLEVVVLHVTPQSVLAQLPAEARGRVEVACKAALAEITWDTVCGEETNPYKAPMSYLYMNWFRILQLWTHPRLDEYDYLLQMDADAFCTKPWDFDPVQLLVDRNLTYIFNAFPSMANYALTQGVRRVSTRVFGRALCNADLQDGHLSADTTSCGEGPFSDKEDGGMRVMWGSFQVARLSFFRGELFQRWAQAFAEEGNIFLRRWDDQTAMTVALALTEPEKAYKLRGLGVEPGIFHNNCIDDQCGKGGFLGFVRRQRDDGGFVLDACGPLIQVANFLGTGVQISGQQTSA</sequence>
<dbReference type="GO" id="GO:0006487">
    <property type="term" value="P:protein N-linked glycosylation"/>
    <property type="evidence" value="ECO:0007669"/>
    <property type="project" value="TreeGrafter"/>
</dbReference>
<dbReference type="Gene3D" id="3.90.550.10">
    <property type="entry name" value="Spore Coat Polysaccharide Biosynthesis Protein SpsA, Chain A"/>
    <property type="match status" value="1"/>
</dbReference>
<dbReference type="GO" id="GO:0005794">
    <property type="term" value="C:Golgi apparatus"/>
    <property type="evidence" value="ECO:0007669"/>
    <property type="project" value="TreeGrafter"/>
</dbReference>
<dbReference type="Pfam" id="PF01793">
    <property type="entry name" value="Glyco_transf_15"/>
    <property type="match status" value="1"/>
</dbReference>
<protein>
    <recommendedName>
        <fullName evidence="5">Hexosyltransferase</fullName>
    </recommendedName>
</protein>
<reference evidence="4" key="1">
    <citation type="submission" date="2021-01" db="EMBL/GenBank/DDBJ databases">
        <authorList>
            <person name="Corre E."/>
            <person name="Pelletier E."/>
            <person name="Niang G."/>
            <person name="Scheremetjew M."/>
            <person name="Finn R."/>
            <person name="Kale V."/>
            <person name="Holt S."/>
            <person name="Cochrane G."/>
            <person name="Meng A."/>
            <person name="Brown T."/>
            <person name="Cohen L."/>
        </authorList>
    </citation>
    <scope>NUCLEOTIDE SEQUENCE</scope>
    <source>
        <strain evidence="4">CCMP3105</strain>
    </source>
</reference>
<evidence type="ECO:0000313" key="4">
    <source>
        <dbReference type="EMBL" id="CAE4667887.1"/>
    </source>
</evidence>
<organism evidence="4">
    <name type="scientific">Alexandrium monilatum</name>
    <dbReference type="NCBI Taxonomy" id="311494"/>
    <lineage>
        <taxon>Eukaryota</taxon>
        <taxon>Sar</taxon>
        <taxon>Alveolata</taxon>
        <taxon>Dinophyceae</taxon>
        <taxon>Gonyaulacales</taxon>
        <taxon>Pyrocystaceae</taxon>
        <taxon>Alexandrium</taxon>
    </lineage>
</organism>
<gene>
    <name evidence="4" type="ORF">AMON00008_LOCUS64064</name>
</gene>
<dbReference type="SUPFAM" id="SSF53448">
    <property type="entry name" value="Nucleotide-diphospho-sugar transferases"/>
    <property type="match status" value="1"/>
</dbReference>
<dbReference type="GO" id="GO:0000032">
    <property type="term" value="P:cell wall mannoprotein biosynthetic process"/>
    <property type="evidence" value="ECO:0007669"/>
    <property type="project" value="TreeGrafter"/>
</dbReference>
<dbReference type="EMBL" id="HBNR01089309">
    <property type="protein sequence ID" value="CAE4667887.1"/>
    <property type="molecule type" value="Transcribed_RNA"/>
</dbReference>
<evidence type="ECO:0008006" key="5">
    <source>
        <dbReference type="Google" id="ProtNLM"/>
    </source>
</evidence>
<proteinExistence type="inferred from homology"/>
<evidence type="ECO:0000256" key="2">
    <source>
        <dbReference type="ARBA" id="ARBA00022679"/>
    </source>
</evidence>
<feature type="signal peptide" evidence="3">
    <location>
        <begin position="1"/>
        <end position="19"/>
    </location>
</feature>
<keyword evidence="3" id="KW-0732">Signal</keyword>
<feature type="chain" id="PRO_5030706607" description="Hexosyltransferase" evidence="3">
    <location>
        <begin position="20"/>
        <end position="410"/>
    </location>
</feature>
<dbReference type="PANTHER" id="PTHR31121:SF14">
    <property type="entry name" value="O-GLYCOSIDE ALPHA-1,2-MANNOSYLTRANSFERASE HOMOLOG 6"/>
    <property type="match status" value="1"/>
</dbReference>
<comment type="similarity">
    <text evidence="1">Belongs to the glycosyltransferase 15 family.</text>
</comment>